<feature type="transmembrane region" description="Helical" evidence="8">
    <location>
        <begin position="94"/>
        <end position="123"/>
    </location>
</feature>
<organism evidence="10 11">
    <name type="scientific">Vogesella fluminis</name>
    <dbReference type="NCBI Taxonomy" id="1069161"/>
    <lineage>
        <taxon>Bacteria</taxon>
        <taxon>Pseudomonadati</taxon>
        <taxon>Pseudomonadota</taxon>
        <taxon>Betaproteobacteria</taxon>
        <taxon>Neisseriales</taxon>
        <taxon>Chromobacteriaceae</taxon>
        <taxon>Vogesella</taxon>
    </lineage>
</organism>
<evidence type="ECO:0000313" key="10">
    <source>
        <dbReference type="EMBL" id="GHD79595.1"/>
    </source>
</evidence>
<gene>
    <name evidence="10" type="ORF">GCM10011419_23210</name>
</gene>
<feature type="transmembrane region" description="Helical" evidence="8">
    <location>
        <begin position="391"/>
        <end position="409"/>
    </location>
</feature>
<dbReference type="PANTHER" id="PTHR43302:SF5">
    <property type="entry name" value="TRANSPORTER ARSB-RELATED"/>
    <property type="match status" value="1"/>
</dbReference>
<keyword evidence="7 8" id="KW-0472">Membrane</keyword>
<evidence type="ECO:0000313" key="11">
    <source>
        <dbReference type="Proteomes" id="UP000662678"/>
    </source>
</evidence>
<evidence type="ECO:0000256" key="8">
    <source>
        <dbReference type="SAM" id="Phobius"/>
    </source>
</evidence>
<comment type="similarity">
    <text evidence="2">Belongs to the CitM (TC 2.A.11) transporter family.</text>
</comment>
<dbReference type="PANTHER" id="PTHR43302">
    <property type="entry name" value="TRANSPORTER ARSB-RELATED"/>
    <property type="match status" value="1"/>
</dbReference>
<dbReference type="EMBL" id="BMYP01000031">
    <property type="protein sequence ID" value="GHD79595.1"/>
    <property type="molecule type" value="Genomic_DNA"/>
</dbReference>
<reference evidence="11" key="1">
    <citation type="journal article" date="2019" name="Int. J. Syst. Evol. Microbiol.">
        <title>The Global Catalogue of Microorganisms (GCM) 10K type strain sequencing project: providing services to taxonomists for standard genome sequencing and annotation.</title>
        <authorList>
            <consortium name="The Broad Institute Genomics Platform"/>
            <consortium name="The Broad Institute Genome Sequencing Center for Infectious Disease"/>
            <person name="Wu L."/>
            <person name="Ma J."/>
        </authorList>
    </citation>
    <scope>NUCLEOTIDE SEQUENCE [LARGE SCALE GENOMIC DNA]</scope>
    <source>
        <strain evidence="11">KCTC 23713</strain>
    </source>
</reference>
<sequence>MITTILIIFLIVYLGMILGGLPFLQLDRTGVALLGAIALISINALSLEEAVDAIHLPTVILLFSFMVISAQMRLGGFYDWITHKLAALSLSPPLLLAVLIATIAALSAVFSNDIVCLAIAPVLVDACKQRKLAPVPFLLALACAANIGSAATLIGNPQNMLIGQTLRLPFAGYFLDAALPVGLGLLITWGVIVWQSGGRWREEDAVANNVVALGLQRADVPFNAWQTTKGFVIAAVLLIAFLVAPWPTEHMALVGAGILLMSRKLHSRNMLGLVDWELLVLFMSLFVVNHALQRTGITADAIHHLSSLGVHLDQPESLFAATFLLSNIVSNVPAVMLLLPVAQHEMSGLLLALVSTLAGNLLIVGSIANIIVVDAAARRGIVIDWKCHARVGIPVTVLTLAVSAVYLALRF</sequence>
<keyword evidence="6 8" id="KW-1133">Transmembrane helix</keyword>
<dbReference type="CDD" id="cd01117">
    <property type="entry name" value="YbiR_permease"/>
    <property type="match status" value="1"/>
</dbReference>
<accession>A0ABQ3HAW1</accession>
<dbReference type="PRINTS" id="PR00758">
    <property type="entry name" value="ARSENICPUMP"/>
</dbReference>
<feature type="transmembrane region" description="Helical" evidence="8">
    <location>
        <begin position="273"/>
        <end position="292"/>
    </location>
</feature>
<comment type="subcellular location">
    <subcellularLocation>
        <location evidence="1">Cell membrane</location>
        <topology evidence="1">Multi-pass membrane protein</topology>
    </subcellularLocation>
</comment>
<feature type="transmembrane region" description="Helical" evidence="8">
    <location>
        <begin position="53"/>
        <end position="74"/>
    </location>
</feature>
<evidence type="ECO:0000256" key="7">
    <source>
        <dbReference type="ARBA" id="ARBA00023136"/>
    </source>
</evidence>
<evidence type="ECO:0000256" key="3">
    <source>
        <dbReference type="ARBA" id="ARBA00022448"/>
    </source>
</evidence>
<evidence type="ECO:0000256" key="6">
    <source>
        <dbReference type="ARBA" id="ARBA00022989"/>
    </source>
</evidence>
<keyword evidence="3" id="KW-0813">Transport</keyword>
<comment type="caution">
    <text evidence="10">The sequence shown here is derived from an EMBL/GenBank/DDBJ whole genome shotgun (WGS) entry which is preliminary data.</text>
</comment>
<proteinExistence type="inferred from homology"/>
<feature type="domain" description="Citrate transporter-like" evidence="9">
    <location>
        <begin position="20"/>
        <end position="357"/>
    </location>
</feature>
<name>A0ABQ3HAW1_9NEIS</name>
<feature type="transmembrane region" description="Helical" evidence="8">
    <location>
        <begin position="318"/>
        <end position="342"/>
    </location>
</feature>
<dbReference type="InterPro" id="IPR000802">
    <property type="entry name" value="Arsenical_pump_ArsB"/>
</dbReference>
<feature type="transmembrane region" description="Helical" evidence="8">
    <location>
        <begin position="231"/>
        <end position="261"/>
    </location>
</feature>
<evidence type="ECO:0000256" key="5">
    <source>
        <dbReference type="ARBA" id="ARBA00022692"/>
    </source>
</evidence>
<keyword evidence="4" id="KW-1003">Cell membrane</keyword>
<dbReference type="RefSeq" id="WP_189353830.1">
    <property type="nucleotide sequence ID" value="NZ_BMYP01000031.1"/>
</dbReference>
<dbReference type="Proteomes" id="UP000662678">
    <property type="component" value="Unassembled WGS sequence"/>
</dbReference>
<feature type="transmembrane region" description="Helical" evidence="8">
    <location>
        <begin position="135"/>
        <end position="156"/>
    </location>
</feature>
<evidence type="ECO:0000256" key="4">
    <source>
        <dbReference type="ARBA" id="ARBA00022475"/>
    </source>
</evidence>
<evidence type="ECO:0000256" key="2">
    <source>
        <dbReference type="ARBA" id="ARBA00009843"/>
    </source>
</evidence>
<feature type="transmembrane region" description="Helical" evidence="8">
    <location>
        <begin position="349"/>
        <end position="371"/>
    </location>
</feature>
<feature type="transmembrane region" description="Helical" evidence="8">
    <location>
        <begin position="6"/>
        <end position="24"/>
    </location>
</feature>
<dbReference type="InterPro" id="IPR004680">
    <property type="entry name" value="Cit_transptr-like_dom"/>
</dbReference>
<keyword evidence="11" id="KW-1185">Reference proteome</keyword>
<protein>
    <submittedName>
        <fullName evidence="10">Transporter</fullName>
    </submittedName>
</protein>
<evidence type="ECO:0000259" key="9">
    <source>
        <dbReference type="Pfam" id="PF03600"/>
    </source>
</evidence>
<dbReference type="Pfam" id="PF03600">
    <property type="entry name" value="CitMHS"/>
    <property type="match status" value="1"/>
</dbReference>
<feature type="transmembrane region" description="Helical" evidence="8">
    <location>
        <begin position="168"/>
        <end position="192"/>
    </location>
</feature>
<keyword evidence="5 8" id="KW-0812">Transmembrane</keyword>
<feature type="transmembrane region" description="Helical" evidence="8">
    <location>
        <begin position="31"/>
        <end position="47"/>
    </location>
</feature>
<evidence type="ECO:0000256" key="1">
    <source>
        <dbReference type="ARBA" id="ARBA00004651"/>
    </source>
</evidence>